<dbReference type="InterPro" id="IPR032836">
    <property type="entry name" value="DsrE2-like"/>
</dbReference>
<dbReference type="STRING" id="1314751.GCA_001591425_03925"/>
<gene>
    <name evidence="1" type="ORF">BC6307_21190</name>
</gene>
<reference evidence="1 2" key="1">
    <citation type="submission" date="2016-12" db="EMBL/GenBank/DDBJ databases">
        <title>The whole genome sequencing and assembly of Bacillus cohnii DSM 6307T strain.</title>
        <authorList>
            <person name="Lee Y.-J."/>
            <person name="Yi H."/>
            <person name="Bahn Y.-S."/>
            <person name="Kim J.F."/>
            <person name="Lee D.-W."/>
        </authorList>
    </citation>
    <scope>NUCLEOTIDE SEQUENCE [LARGE SCALE GENOMIC DNA]</scope>
    <source>
        <strain evidence="1 2">DSM 6307</strain>
    </source>
</reference>
<dbReference type="Pfam" id="PF13686">
    <property type="entry name" value="DrsE_2"/>
    <property type="match status" value="1"/>
</dbReference>
<dbReference type="EMBL" id="CP018866">
    <property type="protein sequence ID" value="AST93601.1"/>
    <property type="molecule type" value="Genomic_DNA"/>
</dbReference>
<protein>
    <submittedName>
        <fullName evidence="1">Sulfur reductase DrsE</fullName>
    </submittedName>
</protein>
<dbReference type="RefSeq" id="WP_066419888.1">
    <property type="nucleotide sequence ID" value="NZ_CP018866.1"/>
</dbReference>
<proteinExistence type="predicted"/>
<evidence type="ECO:0000313" key="1">
    <source>
        <dbReference type="EMBL" id="AST93601.1"/>
    </source>
</evidence>
<organism evidence="1 2">
    <name type="scientific">Sutcliffiella cohnii</name>
    <dbReference type="NCBI Taxonomy" id="33932"/>
    <lineage>
        <taxon>Bacteria</taxon>
        <taxon>Bacillati</taxon>
        <taxon>Bacillota</taxon>
        <taxon>Bacilli</taxon>
        <taxon>Bacillales</taxon>
        <taxon>Bacillaceae</taxon>
        <taxon>Sutcliffiella</taxon>
    </lineage>
</organism>
<accession>A0A223KVW5</accession>
<dbReference type="Gene3D" id="3.40.1260.10">
    <property type="entry name" value="DsrEFH-like"/>
    <property type="match status" value="1"/>
</dbReference>
<evidence type="ECO:0000313" key="2">
    <source>
        <dbReference type="Proteomes" id="UP000215224"/>
    </source>
</evidence>
<dbReference type="AlphaFoldDB" id="A0A223KVW5"/>
<sequence length="115" mass="12823">MMNKKFVYFVSLSSNVPYVLKKSIEMVEQKNEVAIFFDLDGARVLDKRYFKKMTRTHGGDLSLLFNLALNAGIKLYGCQMNVLIADGLELIDGAELAGVVTFLEAAYQADAVLSY</sequence>
<name>A0A223KVW5_9BACI</name>
<dbReference type="InterPro" id="IPR027396">
    <property type="entry name" value="DsrEFH-like"/>
</dbReference>
<dbReference type="SUPFAM" id="SSF75169">
    <property type="entry name" value="DsrEFH-like"/>
    <property type="match status" value="1"/>
</dbReference>
<dbReference type="KEGG" id="bcoh:BC6307_21190"/>
<dbReference type="Proteomes" id="UP000215224">
    <property type="component" value="Chromosome"/>
</dbReference>
<keyword evidence="2" id="KW-1185">Reference proteome</keyword>